<comment type="subcellular location">
    <subcellularLocation>
        <location evidence="1">Cell membrane</location>
        <topology evidence="1">Multi-pass membrane protein</topology>
    </subcellularLocation>
</comment>
<dbReference type="EMBL" id="FQZH01000005">
    <property type="protein sequence ID" value="SHJ67341.1"/>
    <property type="molecule type" value="Genomic_DNA"/>
</dbReference>
<dbReference type="NCBIfam" id="TIGR00765">
    <property type="entry name" value="yihY_not_rbn"/>
    <property type="match status" value="1"/>
</dbReference>
<organism evidence="7 8">
    <name type="scientific">Flavobacterium haoranii</name>
    <dbReference type="NCBI Taxonomy" id="683124"/>
    <lineage>
        <taxon>Bacteria</taxon>
        <taxon>Pseudomonadati</taxon>
        <taxon>Bacteroidota</taxon>
        <taxon>Flavobacteriia</taxon>
        <taxon>Flavobacteriales</taxon>
        <taxon>Flavobacteriaceae</taxon>
        <taxon>Flavobacterium</taxon>
    </lineage>
</organism>
<evidence type="ECO:0000256" key="1">
    <source>
        <dbReference type="ARBA" id="ARBA00004651"/>
    </source>
</evidence>
<dbReference type="STRING" id="683124.SAMN05444337_2416"/>
<gene>
    <name evidence="7" type="ORF">SAMN05444337_2416</name>
</gene>
<keyword evidence="4 6" id="KW-1133">Transmembrane helix</keyword>
<reference evidence="7 8" key="1">
    <citation type="submission" date="2016-11" db="EMBL/GenBank/DDBJ databases">
        <authorList>
            <person name="Jaros S."/>
            <person name="Januszkiewicz K."/>
            <person name="Wedrychowicz H."/>
        </authorList>
    </citation>
    <scope>NUCLEOTIDE SEQUENCE [LARGE SCALE GENOMIC DNA]</scope>
    <source>
        <strain evidence="7 8">DSM 22807</strain>
    </source>
</reference>
<dbReference type="AlphaFoldDB" id="A0A1M6L7Z6"/>
<feature type="transmembrane region" description="Helical" evidence="6">
    <location>
        <begin position="160"/>
        <end position="185"/>
    </location>
</feature>
<dbReference type="RefSeq" id="WP_072785436.1">
    <property type="nucleotide sequence ID" value="NZ_CP045292.1"/>
</dbReference>
<dbReference type="Pfam" id="PF03631">
    <property type="entry name" value="Virul_fac_BrkB"/>
    <property type="match status" value="1"/>
</dbReference>
<evidence type="ECO:0000256" key="2">
    <source>
        <dbReference type="ARBA" id="ARBA00022475"/>
    </source>
</evidence>
<dbReference type="Proteomes" id="UP000184232">
    <property type="component" value="Unassembled WGS sequence"/>
</dbReference>
<keyword evidence="3 6" id="KW-0812">Transmembrane</keyword>
<sequence>MSELIEEKLNKIPVVKQLVLIAKKITLKSLEGLSLYDILEMYVMGILKGAFSYRASAIAFSFFMALFPFALFILNLIPYIPIDNFQDDFLEFVSQNVPPNTFEAIQTIITDILNNSYKGLLSSGFILSIFLMTNGINAILGGFEMSEHITITRGFFRQYFIALAISIALSLILIITVVAIVFFEVLIQKIMSKGFITDDVYLIEWGRYLFVILMILITTSILYKYGTKETSNITFISYGAVLTTILIILSSYIFGIYVEKFARYNELYGSIGTLLVLMFYIWINCMVLLLGFELNATINRLKRKNLYI</sequence>
<protein>
    <submittedName>
        <fullName evidence="7">Membrane protein</fullName>
    </submittedName>
</protein>
<dbReference type="InterPro" id="IPR017039">
    <property type="entry name" value="Virul_fac_BrkB"/>
</dbReference>
<keyword evidence="2" id="KW-1003">Cell membrane</keyword>
<accession>A0A1M6L7Z6</accession>
<dbReference type="PANTHER" id="PTHR30213">
    <property type="entry name" value="INNER MEMBRANE PROTEIN YHJD"/>
    <property type="match status" value="1"/>
</dbReference>
<feature type="transmembrane region" description="Helical" evidence="6">
    <location>
        <begin position="270"/>
        <end position="294"/>
    </location>
</feature>
<evidence type="ECO:0000256" key="5">
    <source>
        <dbReference type="ARBA" id="ARBA00023136"/>
    </source>
</evidence>
<feature type="transmembrane region" description="Helical" evidence="6">
    <location>
        <begin position="235"/>
        <end position="258"/>
    </location>
</feature>
<dbReference type="PIRSF" id="PIRSF035875">
    <property type="entry name" value="RNase_BN"/>
    <property type="match status" value="1"/>
</dbReference>
<feature type="transmembrane region" description="Helical" evidence="6">
    <location>
        <begin position="120"/>
        <end position="140"/>
    </location>
</feature>
<evidence type="ECO:0000313" key="7">
    <source>
        <dbReference type="EMBL" id="SHJ67341.1"/>
    </source>
</evidence>
<evidence type="ECO:0000256" key="6">
    <source>
        <dbReference type="SAM" id="Phobius"/>
    </source>
</evidence>
<dbReference type="GO" id="GO:0005886">
    <property type="term" value="C:plasma membrane"/>
    <property type="evidence" value="ECO:0007669"/>
    <property type="project" value="UniProtKB-SubCell"/>
</dbReference>
<feature type="transmembrane region" description="Helical" evidence="6">
    <location>
        <begin position="57"/>
        <end position="80"/>
    </location>
</feature>
<keyword evidence="8" id="KW-1185">Reference proteome</keyword>
<proteinExistence type="predicted"/>
<dbReference type="PANTHER" id="PTHR30213:SF0">
    <property type="entry name" value="UPF0761 MEMBRANE PROTEIN YIHY"/>
    <property type="match status" value="1"/>
</dbReference>
<keyword evidence="5 6" id="KW-0472">Membrane</keyword>
<feature type="transmembrane region" description="Helical" evidence="6">
    <location>
        <begin position="205"/>
        <end position="223"/>
    </location>
</feature>
<evidence type="ECO:0000256" key="4">
    <source>
        <dbReference type="ARBA" id="ARBA00022989"/>
    </source>
</evidence>
<evidence type="ECO:0000256" key="3">
    <source>
        <dbReference type="ARBA" id="ARBA00022692"/>
    </source>
</evidence>
<dbReference type="OrthoDB" id="977385at2"/>
<evidence type="ECO:0000313" key="8">
    <source>
        <dbReference type="Proteomes" id="UP000184232"/>
    </source>
</evidence>
<name>A0A1M6L7Z6_9FLAO</name>